<gene>
    <name evidence="2" type="ORF">FMOSSE_LOCUS5796</name>
</gene>
<feature type="transmembrane region" description="Helical" evidence="1">
    <location>
        <begin position="222"/>
        <end position="242"/>
    </location>
</feature>
<evidence type="ECO:0000313" key="3">
    <source>
        <dbReference type="Proteomes" id="UP000789375"/>
    </source>
</evidence>
<protein>
    <submittedName>
        <fullName evidence="2">15762_t:CDS:1</fullName>
    </submittedName>
</protein>
<proteinExistence type="predicted"/>
<dbReference type="NCBIfam" id="NF041646">
    <property type="entry name" value="VC0807_fam"/>
    <property type="match status" value="1"/>
</dbReference>
<feature type="transmembrane region" description="Helical" evidence="1">
    <location>
        <begin position="184"/>
        <end position="202"/>
    </location>
</feature>
<name>A0A9N9FJ51_FUNMO</name>
<evidence type="ECO:0000313" key="2">
    <source>
        <dbReference type="EMBL" id="CAG8537115.1"/>
    </source>
</evidence>
<dbReference type="EMBL" id="CAJVPP010001149">
    <property type="protein sequence ID" value="CAG8537115.1"/>
    <property type="molecule type" value="Genomic_DNA"/>
</dbReference>
<dbReference type="Proteomes" id="UP000789375">
    <property type="component" value="Unassembled WGS sequence"/>
</dbReference>
<accession>A0A9N9FJ51</accession>
<feature type="transmembrane region" description="Helical" evidence="1">
    <location>
        <begin position="55"/>
        <end position="75"/>
    </location>
</feature>
<organism evidence="2 3">
    <name type="scientific">Funneliformis mosseae</name>
    <name type="common">Endomycorrhizal fungus</name>
    <name type="synonym">Glomus mosseae</name>
    <dbReference type="NCBI Taxonomy" id="27381"/>
    <lineage>
        <taxon>Eukaryota</taxon>
        <taxon>Fungi</taxon>
        <taxon>Fungi incertae sedis</taxon>
        <taxon>Mucoromycota</taxon>
        <taxon>Glomeromycotina</taxon>
        <taxon>Glomeromycetes</taxon>
        <taxon>Glomerales</taxon>
        <taxon>Glomeraceae</taxon>
        <taxon>Funneliformis</taxon>
    </lineage>
</organism>
<comment type="caution">
    <text evidence="2">The sequence shown here is derived from an EMBL/GenBank/DDBJ whole genome shotgun (WGS) entry which is preliminary data.</text>
</comment>
<keyword evidence="1" id="KW-1133">Transmembrane helix</keyword>
<feature type="transmembrane region" description="Helical" evidence="1">
    <location>
        <begin position="112"/>
        <end position="129"/>
    </location>
</feature>
<keyword evidence="1" id="KW-0472">Membrane</keyword>
<sequence>MLNESNENDKLSSRNDTKSVRQEKFKRFLGVGLMISFEIVLPLILYYILRKYIPEIWALIISGVPPFSAVIFGIIRNRRVDVLGLLIILTTIVGAILAIVKNDARIHLLRETTITGTVGLTFLVTLIPIKVGSFRMRPLTFYFGRDMDTGGSFGHLSSGSTLTGLTEDEPIPERWDRYWNSYSLFRRGFIVLTAVWGLGLLAEVPIRVFIVLKSTSTEKAFLLSNIITYTWLGLLILFNIVYTKIWKKQGQRAEAAAAAAAVATQTPDI</sequence>
<dbReference type="AlphaFoldDB" id="A0A9N9FJ51"/>
<feature type="transmembrane region" description="Helical" evidence="1">
    <location>
        <begin position="82"/>
        <end position="100"/>
    </location>
</feature>
<keyword evidence="1" id="KW-0812">Transmembrane</keyword>
<feature type="transmembrane region" description="Helical" evidence="1">
    <location>
        <begin position="28"/>
        <end position="49"/>
    </location>
</feature>
<keyword evidence="3" id="KW-1185">Reference proteome</keyword>
<reference evidence="2" key="1">
    <citation type="submission" date="2021-06" db="EMBL/GenBank/DDBJ databases">
        <authorList>
            <person name="Kallberg Y."/>
            <person name="Tangrot J."/>
            <person name="Rosling A."/>
        </authorList>
    </citation>
    <scope>NUCLEOTIDE SEQUENCE</scope>
    <source>
        <strain evidence="2">87-6 pot B 2015</strain>
    </source>
</reference>
<evidence type="ECO:0000256" key="1">
    <source>
        <dbReference type="SAM" id="Phobius"/>
    </source>
</evidence>